<gene>
    <name evidence="2" type="ORF">SAMN02583745_01939</name>
</gene>
<dbReference type="SUPFAM" id="SSF54909">
    <property type="entry name" value="Dimeric alpha+beta barrel"/>
    <property type="match status" value="1"/>
</dbReference>
<keyword evidence="3" id="KW-1185">Reference proteome</keyword>
<dbReference type="RefSeq" id="WP_093320317.1">
    <property type="nucleotide sequence ID" value="NZ_FOHV01000015.1"/>
</dbReference>
<organism evidence="2 3">
    <name type="scientific">Thorsellia anophelis DSM 18579</name>
    <dbReference type="NCBI Taxonomy" id="1123402"/>
    <lineage>
        <taxon>Bacteria</taxon>
        <taxon>Pseudomonadati</taxon>
        <taxon>Pseudomonadota</taxon>
        <taxon>Gammaproteobacteria</taxon>
        <taxon>Enterobacterales</taxon>
        <taxon>Thorselliaceae</taxon>
        <taxon>Thorsellia</taxon>
    </lineage>
</organism>
<protein>
    <submittedName>
        <fullName evidence="2">Stress responsive A/B Barrel Domain</fullName>
    </submittedName>
</protein>
<dbReference type="EMBL" id="FOHV01000015">
    <property type="protein sequence ID" value="SET30193.1"/>
    <property type="molecule type" value="Genomic_DNA"/>
</dbReference>
<proteinExistence type="predicted"/>
<dbReference type="SMART" id="SM00886">
    <property type="entry name" value="Dabb"/>
    <property type="match status" value="1"/>
</dbReference>
<dbReference type="InterPro" id="IPR013097">
    <property type="entry name" value="Dabb"/>
</dbReference>
<evidence type="ECO:0000259" key="1">
    <source>
        <dbReference type="PROSITE" id="PS51502"/>
    </source>
</evidence>
<sequence length="99" mass="11154">MIRHIVLFRLHEFADGFDKNTNIERVKAALLACKSLPGIEKFEVITAKDGLEATMDVLLDTVFTDKSALDAYQVAPIHQEAVELIGKVRSARECFDYEI</sequence>
<evidence type="ECO:0000313" key="3">
    <source>
        <dbReference type="Proteomes" id="UP000242642"/>
    </source>
</evidence>
<reference evidence="3" key="1">
    <citation type="submission" date="2016-10" db="EMBL/GenBank/DDBJ databases">
        <authorList>
            <person name="Varghese N."/>
            <person name="Submissions S."/>
        </authorList>
    </citation>
    <scope>NUCLEOTIDE SEQUENCE [LARGE SCALE GENOMIC DNA]</scope>
    <source>
        <strain evidence="3">DSM 18579</strain>
    </source>
</reference>
<dbReference type="Pfam" id="PF07876">
    <property type="entry name" value="Dabb"/>
    <property type="match status" value="1"/>
</dbReference>
<evidence type="ECO:0000313" key="2">
    <source>
        <dbReference type="EMBL" id="SET30193.1"/>
    </source>
</evidence>
<feature type="domain" description="Stress-response A/B barrel" evidence="1">
    <location>
        <begin position="2"/>
        <end position="97"/>
    </location>
</feature>
<dbReference type="PROSITE" id="PS51502">
    <property type="entry name" value="S_R_A_B_BARREL"/>
    <property type="match status" value="1"/>
</dbReference>
<dbReference type="STRING" id="1123402.SAMN02583745_01939"/>
<dbReference type="AlphaFoldDB" id="A0A1I0DDT8"/>
<accession>A0A1I0DDT8</accession>
<dbReference type="Proteomes" id="UP000242642">
    <property type="component" value="Unassembled WGS sequence"/>
</dbReference>
<dbReference type="OrthoDB" id="9808130at2"/>
<dbReference type="InterPro" id="IPR011008">
    <property type="entry name" value="Dimeric_a/b-barrel"/>
</dbReference>
<dbReference type="Gene3D" id="3.30.70.100">
    <property type="match status" value="1"/>
</dbReference>
<name>A0A1I0DDT8_9GAMM</name>